<evidence type="ECO:0000313" key="3">
    <source>
        <dbReference type="Proteomes" id="UP000678499"/>
    </source>
</evidence>
<keyword evidence="3" id="KW-1185">Reference proteome</keyword>
<dbReference type="InterPro" id="IPR050723">
    <property type="entry name" value="CFA/CMAS"/>
</dbReference>
<dbReference type="SUPFAM" id="SSF53335">
    <property type="entry name" value="S-adenosyl-L-methionine-dependent methyltransferases"/>
    <property type="match status" value="1"/>
</dbReference>
<keyword evidence="1" id="KW-0472">Membrane</keyword>
<dbReference type="Gene3D" id="3.40.50.150">
    <property type="entry name" value="Vaccinia Virus protein VP39"/>
    <property type="match status" value="1"/>
</dbReference>
<organism evidence="2">
    <name type="scientific">Notodromas monacha</name>
    <dbReference type="NCBI Taxonomy" id="399045"/>
    <lineage>
        <taxon>Eukaryota</taxon>
        <taxon>Metazoa</taxon>
        <taxon>Ecdysozoa</taxon>
        <taxon>Arthropoda</taxon>
        <taxon>Crustacea</taxon>
        <taxon>Oligostraca</taxon>
        <taxon>Ostracoda</taxon>
        <taxon>Podocopa</taxon>
        <taxon>Podocopida</taxon>
        <taxon>Cypridocopina</taxon>
        <taxon>Cypridoidea</taxon>
        <taxon>Cyprididae</taxon>
        <taxon>Notodromas</taxon>
    </lineage>
</organism>
<dbReference type="Proteomes" id="UP000678499">
    <property type="component" value="Unassembled WGS sequence"/>
</dbReference>
<evidence type="ECO:0000256" key="1">
    <source>
        <dbReference type="SAM" id="Phobius"/>
    </source>
</evidence>
<reference evidence="2" key="1">
    <citation type="submission" date="2020-11" db="EMBL/GenBank/DDBJ databases">
        <authorList>
            <person name="Tran Van P."/>
        </authorList>
    </citation>
    <scope>NUCLEOTIDE SEQUENCE</scope>
</reference>
<dbReference type="AlphaFoldDB" id="A0A7R9GGR3"/>
<accession>A0A7R9GGR3</accession>
<name>A0A7R9GGR3_9CRUS</name>
<gene>
    <name evidence="2" type="ORF">NMOB1V02_LOCUS8203</name>
</gene>
<sequence>MSGSYLAAAAAMFDATVIFPWMIKLFMITAFVNVISSMYQSLVTEGIKSVARSAMRTIGVSTEKNVKLNHDTAVFTEVAKSGIVGLGETYAAGYWEPVARLDDFLFNIIVKSDALGSFFGNYCVRLASMTKTYFDFPNGSQIQAHRCTNNPASSADDDHVEPEAISTQNILMSGLWTKSQDLDEALLARMSDIAEKLRLRPGHRVLDINCGHGALACYLAENNDGISITGIDGSRQQIDSSRRRAEEVGVSDRTEFINGNWGSVTIVKLA</sequence>
<evidence type="ECO:0000313" key="2">
    <source>
        <dbReference type="EMBL" id="CAD7280544.1"/>
    </source>
</evidence>
<keyword evidence="1" id="KW-1133">Transmembrane helix</keyword>
<dbReference type="InterPro" id="IPR029063">
    <property type="entry name" value="SAM-dependent_MTases_sf"/>
</dbReference>
<dbReference type="PANTHER" id="PTHR43667:SF2">
    <property type="entry name" value="FATTY ACID C-METHYL TRANSFERASE"/>
    <property type="match status" value="1"/>
</dbReference>
<keyword evidence="1" id="KW-0812">Transmembrane</keyword>
<feature type="transmembrane region" description="Helical" evidence="1">
    <location>
        <begin position="6"/>
        <end position="32"/>
    </location>
</feature>
<dbReference type="OrthoDB" id="540004at2759"/>
<proteinExistence type="predicted"/>
<protein>
    <submittedName>
        <fullName evidence="2">Uncharacterized protein</fullName>
    </submittedName>
</protein>
<dbReference type="EMBL" id="OA884277">
    <property type="protein sequence ID" value="CAD7280544.1"/>
    <property type="molecule type" value="Genomic_DNA"/>
</dbReference>
<dbReference type="EMBL" id="CAJPEX010002240">
    <property type="protein sequence ID" value="CAG0920696.1"/>
    <property type="molecule type" value="Genomic_DNA"/>
</dbReference>
<dbReference type="PANTHER" id="PTHR43667">
    <property type="entry name" value="CYCLOPROPANE-FATTY-ACYL-PHOSPHOLIPID SYNTHASE"/>
    <property type="match status" value="1"/>
</dbReference>
<dbReference type="CDD" id="cd02440">
    <property type="entry name" value="AdoMet_MTases"/>
    <property type="match status" value="1"/>
</dbReference>
<dbReference type="Pfam" id="PF02353">
    <property type="entry name" value="CMAS"/>
    <property type="match status" value="1"/>
</dbReference>